<dbReference type="Gene3D" id="3.40.50.150">
    <property type="entry name" value="Vaccinia Virus protein VP39"/>
    <property type="match status" value="1"/>
</dbReference>
<accession>A0A0F9LKP2</accession>
<dbReference type="CDD" id="cd02440">
    <property type="entry name" value="AdoMet_MTases"/>
    <property type="match status" value="1"/>
</dbReference>
<proteinExistence type="predicted"/>
<dbReference type="InterPro" id="IPR027555">
    <property type="entry name" value="Mo5U34_MeTrfas-like"/>
</dbReference>
<evidence type="ECO:0008006" key="2">
    <source>
        <dbReference type="Google" id="ProtNLM"/>
    </source>
</evidence>
<protein>
    <recommendedName>
        <fullName evidence="2">Methyltransferase domain-containing protein</fullName>
    </recommendedName>
</protein>
<sequence length="253" mass="29546">MIISKIPTKIIDYLKKKWLKVYDPKRLKEIGGQRVVFNYLRENGFLNNLKYKKILEIGPKHGKDSVLLAKLQPSELVLIDLPSKRNMVEEWLPIVSKMCKTKFIQSNILYLNSDYYKQIGKFDLIWCLGVIYHNIEQVRLLKRLFDLCNVNGKIVIESSLTRNKKLTEMNVIEILYPKPFRGIKTITHHPSRLAIKSWLEMVGFINVTIKDIYSKKIRWQRAVLTGLKTVKSKPYEYYNNPNGDPGYVIGNAT</sequence>
<dbReference type="SUPFAM" id="SSF53335">
    <property type="entry name" value="S-adenosyl-L-methionine-dependent methyltransferases"/>
    <property type="match status" value="1"/>
</dbReference>
<comment type="caution">
    <text evidence="1">The sequence shown here is derived from an EMBL/GenBank/DDBJ whole genome shotgun (WGS) entry which is preliminary data.</text>
</comment>
<organism evidence="1">
    <name type="scientific">marine sediment metagenome</name>
    <dbReference type="NCBI Taxonomy" id="412755"/>
    <lineage>
        <taxon>unclassified sequences</taxon>
        <taxon>metagenomes</taxon>
        <taxon>ecological metagenomes</taxon>
    </lineage>
</organism>
<dbReference type="Pfam" id="PF08003">
    <property type="entry name" value="Methyltransf_9"/>
    <property type="match status" value="1"/>
</dbReference>
<dbReference type="InterPro" id="IPR029063">
    <property type="entry name" value="SAM-dependent_MTases_sf"/>
</dbReference>
<dbReference type="AlphaFoldDB" id="A0A0F9LKP2"/>
<gene>
    <name evidence="1" type="ORF">LCGC14_1186150</name>
</gene>
<reference evidence="1" key="1">
    <citation type="journal article" date="2015" name="Nature">
        <title>Complex archaea that bridge the gap between prokaryotes and eukaryotes.</title>
        <authorList>
            <person name="Spang A."/>
            <person name="Saw J.H."/>
            <person name="Jorgensen S.L."/>
            <person name="Zaremba-Niedzwiedzka K."/>
            <person name="Martijn J."/>
            <person name="Lind A.E."/>
            <person name="van Eijk R."/>
            <person name="Schleper C."/>
            <person name="Guy L."/>
            <person name="Ettema T.J."/>
        </authorList>
    </citation>
    <scope>NUCLEOTIDE SEQUENCE</scope>
</reference>
<name>A0A0F9LKP2_9ZZZZ</name>
<dbReference type="EMBL" id="LAZR01005980">
    <property type="protein sequence ID" value="KKM95644.1"/>
    <property type="molecule type" value="Genomic_DNA"/>
</dbReference>
<evidence type="ECO:0000313" key="1">
    <source>
        <dbReference type="EMBL" id="KKM95644.1"/>
    </source>
</evidence>